<dbReference type="EMBL" id="UYSL01008656">
    <property type="protein sequence ID" value="VDL68117.1"/>
    <property type="molecule type" value="Genomic_DNA"/>
</dbReference>
<evidence type="ECO:0000313" key="2">
    <source>
        <dbReference type="EMBL" id="VDL68117.1"/>
    </source>
</evidence>
<evidence type="ECO:0000313" key="3">
    <source>
        <dbReference type="Proteomes" id="UP000271162"/>
    </source>
</evidence>
<organism evidence="4">
    <name type="scientific">Nippostrongylus brasiliensis</name>
    <name type="common">Rat hookworm</name>
    <dbReference type="NCBI Taxonomy" id="27835"/>
    <lineage>
        <taxon>Eukaryota</taxon>
        <taxon>Metazoa</taxon>
        <taxon>Ecdysozoa</taxon>
        <taxon>Nematoda</taxon>
        <taxon>Chromadorea</taxon>
        <taxon>Rhabditida</taxon>
        <taxon>Rhabditina</taxon>
        <taxon>Rhabditomorpha</taxon>
        <taxon>Strongyloidea</taxon>
        <taxon>Heligmosomidae</taxon>
        <taxon>Nippostrongylus</taxon>
    </lineage>
</organism>
<evidence type="ECO:0000256" key="1">
    <source>
        <dbReference type="SAM" id="MobiDB-lite"/>
    </source>
</evidence>
<feature type="region of interest" description="Disordered" evidence="1">
    <location>
        <begin position="1"/>
        <end position="22"/>
    </location>
</feature>
<evidence type="ECO:0000313" key="4">
    <source>
        <dbReference type="WBParaSite" id="NBR_0000452801-mRNA-1"/>
    </source>
</evidence>
<proteinExistence type="predicted"/>
<sequence length="101" mass="11526">MSHMIQANPLGPTNGRQRRSPDGLRTRIKMLKHELGTVMQELNGAAPYEAVNHMKEIIRGLYELVRNLNEAVQYEAINNVKEITRGLYVLMRNLNEAAIKI</sequence>
<accession>A0A0N4XPS6</accession>
<dbReference type="WBParaSite" id="NBR_0000452801-mRNA-1">
    <property type="protein sequence ID" value="NBR_0000452801-mRNA-1"/>
    <property type="gene ID" value="NBR_0000452801"/>
</dbReference>
<keyword evidence="3" id="KW-1185">Reference proteome</keyword>
<reference evidence="4" key="1">
    <citation type="submission" date="2017-02" db="UniProtKB">
        <authorList>
            <consortium name="WormBaseParasite"/>
        </authorList>
    </citation>
    <scope>IDENTIFICATION</scope>
</reference>
<dbReference type="AlphaFoldDB" id="A0A0N4XPS6"/>
<gene>
    <name evidence="2" type="ORF">NBR_LOCUS4528</name>
</gene>
<name>A0A0N4XPS6_NIPBR</name>
<protein>
    <submittedName>
        <fullName evidence="2 4">Uncharacterized protein</fullName>
    </submittedName>
</protein>
<reference evidence="2 3" key="2">
    <citation type="submission" date="2018-11" db="EMBL/GenBank/DDBJ databases">
        <authorList>
            <consortium name="Pathogen Informatics"/>
        </authorList>
    </citation>
    <scope>NUCLEOTIDE SEQUENCE [LARGE SCALE GENOMIC DNA]</scope>
</reference>
<dbReference type="Proteomes" id="UP000271162">
    <property type="component" value="Unassembled WGS sequence"/>
</dbReference>